<proteinExistence type="inferred from homology"/>
<sequence length="1495" mass="171757">MLPSRNGSVTSESPSQASNKRRHELADSQSDDDTRKRRSTRVKEVPNYSLSRPRNSRSTPPTNGSANKVASCLKLGAPKFELSPIDTTVSVEEQRQMAKINMAKLVMHNNSLVEELYHLENFTSLVYFKPGDPKQPDSYEQYQKGYQLWPQIDDSKLGRRSRRLTENSDPLKIEIDQIIEKLQNEPAEPVVEKKATLKKPKERPIKTEVEEEIKDIEVESDDSEVSIPPLTPTHIKKLKFKVDVKPQLVTHPSHVTSPKFKNLNEFFNSYRSTIEEPGRDLSNEEYLEYLQSQSDLIDRIKQGLDSKLLTLDFNENIFRAVPQGFREPTMIKKNAQYNMNHYKPPPEPFRSRNELTHYDHLLAQGIRSSKLIHDLRTSRISKSRKIAAMIESHFKKLSQEQERKEREFEKKIAKLARDTAKEVKKKWLVAVKAYKILEEREKERERAVKSKEQLSKILDQSTKMLGAQVGKRSATPTSRQGSTVEGDFEEESGSSGSDDDENMSSSESEDSEAEEARNVKDDSKLTVEELREKYKNIDSAPKDSDDESEDDEPDTLASLYGVETNGEHNKVSVVDQLTEEQRQKLIEESNDPILEDSNDSADESLTDSESESESSEEEALSDDSRPGLASLFNNKIKDEPGEALTPPSSDEMDDAEDNAAIPDVPVPILLRGTLREYQKQGLNWLASLYNSGTNGILADEMGLGKTIQTISLISYLACEKNIWGPHLIVVPTSVMLNWEMEFKRFAPGFKVLTYYGNPQQRKEKRKGWNTPDTFHVCITSYQLVVQDHSVFRRKKWRYMILDEAHNIKNFRSQRWKALLNFNTEHRLLLTGTPLQNNIMELWSLLYFLMPSSKADQMMPDGFANLMDFQQWFGRPVDKIIQGGGYGSMQEDDETKETVNKLHQVLRPYLLRRLKQDVEKQMPAKHEHIIYCRLSKRQRLLYDDFMSRAQTRETLASGNFLSIINCLMQLRKVCNHPDLFEVRPILTSLAMEKNVASSFELSDLVVRGHLRRSQKPSVDLGFLNLTPTRDSSWNSFNADSLREVSASKLFKEQIQQLEADLKPVEPKFDNLTNHYEYLIYKEQESLVDLFKQRLYVNEFNCEKNPIYSSNLLDLVKFERFSKENFNQLEELKIVQSVSTRAQSLTDTVEKYAFVTPKVVTQNTIDLEIPDQVQAEIRQQQLDNPFHQAQIKLSVTFPDKSLLQYDCGKLQKLSSLLLDLIPKGHRVLIFTQMTKVLDILEKFMNYNGYKYMRLDGATKIEDRQLLTERFNKDPKIKCFILSTRSGGLGINLTGADTVIFYDSDWNPAMDKQCQDRCHRIGQTRDVHIYRFVSEYTIESNILKKANQKRQLDNVVIQEGDFTTDYFSKITVKDLFGEEGEDAAADDKLLVANQGKSENEFAKVLEQAEDVEDAQAAEVAMKEVNLDNNDFNDDQNGPASTKSPSVAQTRNNSVEPDDFVKRMEAKKDDDEEDEEEEDGIGHVDEYMIRFIAGGFYFD</sequence>
<evidence type="ECO:0000256" key="4">
    <source>
        <dbReference type="ARBA" id="ARBA00012551"/>
    </source>
</evidence>
<evidence type="ECO:0000256" key="9">
    <source>
        <dbReference type="ARBA" id="ARBA00022853"/>
    </source>
</evidence>
<dbReference type="GO" id="GO:0006338">
    <property type="term" value="P:chromatin remodeling"/>
    <property type="evidence" value="ECO:0007669"/>
    <property type="project" value="TreeGrafter"/>
</dbReference>
<dbReference type="PANTHER" id="PTHR45685">
    <property type="entry name" value="HELICASE SRCAP-RELATED"/>
    <property type="match status" value="1"/>
</dbReference>
<evidence type="ECO:0000256" key="6">
    <source>
        <dbReference type="ARBA" id="ARBA00022801"/>
    </source>
</evidence>
<evidence type="ECO:0000256" key="20">
    <source>
        <dbReference type="SAM" id="MobiDB-lite"/>
    </source>
</evidence>
<evidence type="ECO:0000256" key="15">
    <source>
        <dbReference type="ARBA" id="ARBA00037570"/>
    </source>
</evidence>
<evidence type="ECO:0000259" key="21">
    <source>
        <dbReference type="PROSITE" id="PS51192"/>
    </source>
</evidence>
<evidence type="ECO:0000256" key="1">
    <source>
        <dbReference type="ARBA" id="ARBA00004123"/>
    </source>
</evidence>
<dbReference type="PROSITE" id="PS51194">
    <property type="entry name" value="HELICASE_CTER"/>
    <property type="match status" value="1"/>
</dbReference>
<evidence type="ECO:0000256" key="3">
    <source>
        <dbReference type="ARBA" id="ARBA00011826"/>
    </source>
</evidence>
<dbReference type="RefSeq" id="XP_046064974.1">
    <property type="nucleotide sequence ID" value="XM_046205803.1"/>
</dbReference>
<dbReference type="Pfam" id="PF00176">
    <property type="entry name" value="SNF2-rel_dom"/>
    <property type="match status" value="1"/>
</dbReference>
<evidence type="ECO:0000256" key="8">
    <source>
        <dbReference type="ARBA" id="ARBA00022840"/>
    </source>
</evidence>
<evidence type="ECO:0000259" key="23">
    <source>
        <dbReference type="PROSITE" id="PS51204"/>
    </source>
</evidence>
<evidence type="ECO:0000256" key="13">
    <source>
        <dbReference type="ARBA" id="ARBA00023163"/>
    </source>
</evidence>
<dbReference type="GO" id="GO:0003677">
    <property type="term" value="F:DNA binding"/>
    <property type="evidence" value="ECO:0007669"/>
    <property type="project" value="UniProtKB-KW"/>
</dbReference>
<dbReference type="Gene3D" id="1.20.120.850">
    <property type="entry name" value="SWI2/SNF2 ATPases, N-terminal domain"/>
    <property type="match status" value="1"/>
</dbReference>
<dbReference type="CDD" id="cd18003">
    <property type="entry name" value="DEXQc_SRCAP"/>
    <property type="match status" value="1"/>
</dbReference>
<dbReference type="FunFam" id="3.40.50.10810:FF:000005">
    <property type="entry name" value="Photoperiod-independent early flowering 1"/>
    <property type="match status" value="1"/>
</dbReference>
<feature type="region of interest" description="Disordered" evidence="20">
    <location>
        <begin position="1"/>
        <end position="68"/>
    </location>
</feature>
<dbReference type="InterPro" id="IPR049730">
    <property type="entry name" value="SNF2/RAD54-like_C"/>
</dbReference>
<keyword evidence="19" id="KW-0175">Coiled coil</keyword>
<feature type="region of interest" description="Disordered" evidence="20">
    <location>
        <begin position="1424"/>
        <end position="1480"/>
    </location>
</feature>
<dbReference type="Gene3D" id="3.40.50.10810">
    <property type="entry name" value="Tandem AAA-ATPase domain"/>
    <property type="match status" value="1"/>
</dbReference>
<dbReference type="GO" id="GO:0042393">
    <property type="term" value="F:histone binding"/>
    <property type="evidence" value="ECO:0007669"/>
    <property type="project" value="TreeGrafter"/>
</dbReference>
<evidence type="ECO:0000256" key="10">
    <source>
        <dbReference type="ARBA" id="ARBA00023015"/>
    </source>
</evidence>
<name>A0A9P8PI91_9ASCO</name>
<keyword evidence="5" id="KW-0547">Nucleotide-binding</keyword>
<dbReference type="Gene3D" id="3.40.50.300">
    <property type="entry name" value="P-loop containing nucleotide triphosphate hydrolases"/>
    <property type="match status" value="1"/>
</dbReference>
<dbReference type="GO" id="GO:0000812">
    <property type="term" value="C:Swr1 complex"/>
    <property type="evidence" value="ECO:0007669"/>
    <property type="project" value="TreeGrafter"/>
</dbReference>
<feature type="compositionally biased region" description="Acidic residues" evidence="20">
    <location>
        <begin position="1466"/>
        <end position="1475"/>
    </location>
</feature>
<dbReference type="PANTHER" id="PTHR45685:SF1">
    <property type="entry name" value="HELICASE SRCAP"/>
    <property type="match status" value="1"/>
</dbReference>
<comment type="caution">
    <text evidence="24">The sequence shown here is derived from an EMBL/GenBank/DDBJ whole genome shotgun (WGS) entry which is preliminary data.</text>
</comment>
<dbReference type="InterPro" id="IPR001650">
    <property type="entry name" value="Helicase_C-like"/>
</dbReference>
<evidence type="ECO:0000256" key="18">
    <source>
        <dbReference type="ARBA" id="ARBA00074297"/>
    </source>
</evidence>
<keyword evidence="10" id="KW-0805">Transcription regulation</keyword>
<keyword evidence="14" id="KW-0539">Nucleus</keyword>
<feature type="compositionally biased region" description="Acidic residues" evidence="20">
    <location>
        <begin position="544"/>
        <end position="554"/>
    </location>
</feature>
<dbReference type="OrthoDB" id="372624at2759"/>
<keyword evidence="8" id="KW-0067">ATP-binding</keyword>
<feature type="compositionally biased region" description="Basic and acidic residues" evidence="20">
    <location>
        <begin position="514"/>
        <end position="543"/>
    </location>
</feature>
<dbReference type="EC" id="3.6.4.12" evidence="4"/>
<dbReference type="GO" id="GO:0005524">
    <property type="term" value="F:ATP binding"/>
    <property type="evidence" value="ECO:0007669"/>
    <property type="project" value="UniProtKB-KW"/>
</dbReference>
<evidence type="ECO:0000256" key="14">
    <source>
        <dbReference type="ARBA" id="ARBA00023242"/>
    </source>
</evidence>
<feature type="compositionally biased region" description="Acidic residues" evidence="20">
    <location>
        <begin position="486"/>
        <end position="513"/>
    </location>
</feature>
<evidence type="ECO:0000256" key="16">
    <source>
        <dbReference type="ARBA" id="ARBA00040599"/>
    </source>
</evidence>
<dbReference type="GeneID" id="70232013"/>
<reference evidence="24" key="2">
    <citation type="submission" date="2021-01" db="EMBL/GenBank/DDBJ databases">
        <authorList>
            <person name="Schikora-Tamarit M.A."/>
        </authorList>
    </citation>
    <scope>NUCLEOTIDE SEQUENCE</scope>
    <source>
        <strain evidence="24">CBS6075</strain>
    </source>
</reference>
<feature type="compositionally biased region" description="Basic and acidic residues" evidence="20">
    <location>
        <begin position="1455"/>
        <end position="1465"/>
    </location>
</feature>
<dbReference type="CDD" id="cd18793">
    <property type="entry name" value="SF2_C_SNF"/>
    <property type="match status" value="1"/>
</dbReference>
<feature type="compositionally biased region" description="Polar residues" evidence="20">
    <location>
        <begin position="1"/>
        <end position="18"/>
    </location>
</feature>
<feature type="domain" description="Helicase ATP-binding" evidence="21">
    <location>
        <begin position="686"/>
        <end position="851"/>
    </location>
</feature>
<dbReference type="GO" id="GO:0003678">
    <property type="term" value="F:DNA helicase activity"/>
    <property type="evidence" value="ECO:0007669"/>
    <property type="project" value="UniProtKB-EC"/>
</dbReference>
<comment type="subcellular location">
    <subcellularLocation>
        <location evidence="1">Nucleus</location>
    </subcellularLocation>
</comment>
<feature type="compositionally biased region" description="Acidic residues" evidence="20">
    <location>
        <begin position="588"/>
        <end position="621"/>
    </location>
</feature>
<evidence type="ECO:0000256" key="5">
    <source>
        <dbReference type="ARBA" id="ARBA00022741"/>
    </source>
</evidence>
<evidence type="ECO:0000256" key="19">
    <source>
        <dbReference type="SAM" id="Coils"/>
    </source>
</evidence>
<evidence type="ECO:0000256" key="11">
    <source>
        <dbReference type="ARBA" id="ARBA00023125"/>
    </source>
</evidence>
<keyword evidence="12" id="KW-0010">Activator</keyword>
<comment type="similarity">
    <text evidence="2">Belongs to the SNF2/RAD54 helicase family. SWR1 subfamily.</text>
</comment>
<evidence type="ECO:0000256" key="17">
    <source>
        <dbReference type="ARBA" id="ARBA00047995"/>
    </source>
</evidence>
<evidence type="ECO:0000256" key="2">
    <source>
        <dbReference type="ARBA" id="ARBA00009220"/>
    </source>
</evidence>
<dbReference type="InterPro" id="IPR014012">
    <property type="entry name" value="HSA_dom"/>
</dbReference>
<dbReference type="Proteomes" id="UP000769157">
    <property type="component" value="Unassembled WGS sequence"/>
</dbReference>
<dbReference type="InterPro" id="IPR038718">
    <property type="entry name" value="SNF2-like_sf"/>
</dbReference>
<feature type="compositionally biased region" description="Polar residues" evidence="20">
    <location>
        <begin position="48"/>
        <end position="68"/>
    </location>
</feature>
<dbReference type="InterPro" id="IPR050520">
    <property type="entry name" value="INO80/SWR1_helicase"/>
</dbReference>
<feature type="domain" description="HSA" evidence="23">
    <location>
        <begin position="345"/>
        <end position="417"/>
    </location>
</feature>
<dbReference type="GO" id="GO:0016887">
    <property type="term" value="F:ATP hydrolysis activity"/>
    <property type="evidence" value="ECO:0007669"/>
    <property type="project" value="TreeGrafter"/>
</dbReference>
<evidence type="ECO:0000313" key="25">
    <source>
        <dbReference type="Proteomes" id="UP000769157"/>
    </source>
</evidence>
<feature type="region of interest" description="Disordered" evidence="20">
    <location>
        <begin position="465"/>
        <end position="657"/>
    </location>
</feature>
<gene>
    <name evidence="24" type="ORF">OGAPHI_000045</name>
</gene>
<dbReference type="InterPro" id="IPR000330">
    <property type="entry name" value="SNF2_N"/>
</dbReference>
<keyword evidence="7" id="KW-0347">Helicase</keyword>
<keyword evidence="13" id="KW-0804">Transcription</keyword>
<dbReference type="SMART" id="SM00490">
    <property type="entry name" value="HELICc"/>
    <property type="match status" value="1"/>
</dbReference>
<dbReference type="SMART" id="SM00487">
    <property type="entry name" value="DEXDc"/>
    <property type="match status" value="1"/>
</dbReference>
<organism evidence="24 25">
    <name type="scientific">Ogataea philodendri</name>
    <dbReference type="NCBI Taxonomy" id="1378263"/>
    <lineage>
        <taxon>Eukaryota</taxon>
        <taxon>Fungi</taxon>
        <taxon>Dikarya</taxon>
        <taxon>Ascomycota</taxon>
        <taxon>Saccharomycotina</taxon>
        <taxon>Pichiomycetes</taxon>
        <taxon>Pichiales</taxon>
        <taxon>Pichiaceae</taxon>
        <taxon>Ogataea</taxon>
    </lineage>
</organism>
<accession>A0A9P8PI91</accession>
<feature type="compositionally biased region" description="Polar residues" evidence="20">
    <location>
        <begin position="474"/>
        <end position="483"/>
    </location>
</feature>
<dbReference type="InterPro" id="IPR014001">
    <property type="entry name" value="Helicase_ATP-bd"/>
</dbReference>
<evidence type="ECO:0000256" key="7">
    <source>
        <dbReference type="ARBA" id="ARBA00022806"/>
    </source>
</evidence>
<comment type="function">
    <text evidence="15">Catalytic component of the SWR1 complex which mediates the ATP-dependent exchange of histone H2A for the H2A variant HZT1 leading to transcriptional regulation of selected genes by chromatin remodeling.</text>
</comment>
<dbReference type="SUPFAM" id="SSF52540">
    <property type="entry name" value="P-loop containing nucleoside triphosphate hydrolases"/>
    <property type="match status" value="2"/>
</dbReference>
<dbReference type="Pfam" id="PF07529">
    <property type="entry name" value="HSA"/>
    <property type="match status" value="1"/>
</dbReference>
<keyword evidence="25" id="KW-1185">Reference proteome</keyword>
<dbReference type="PROSITE" id="PS51192">
    <property type="entry name" value="HELICASE_ATP_BIND_1"/>
    <property type="match status" value="1"/>
</dbReference>
<dbReference type="Pfam" id="PF00271">
    <property type="entry name" value="Helicase_C"/>
    <property type="match status" value="1"/>
</dbReference>
<comment type="catalytic activity">
    <reaction evidence="17">
        <text>ATP + H2O = ADP + phosphate + H(+)</text>
        <dbReference type="Rhea" id="RHEA:13065"/>
        <dbReference type="ChEBI" id="CHEBI:15377"/>
        <dbReference type="ChEBI" id="CHEBI:15378"/>
        <dbReference type="ChEBI" id="CHEBI:30616"/>
        <dbReference type="ChEBI" id="CHEBI:43474"/>
        <dbReference type="ChEBI" id="CHEBI:456216"/>
        <dbReference type="EC" id="3.6.4.12"/>
    </reaction>
</comment>
<dbReference type="FunFam" id="3.40.50.300:FF:000655">
    <property type="entry name" value="Protein PHOTOPERIOD-INDEPENDENT EARLY FLOWERING 1"/>
    <property type="match status" value="1"/>
</dbReference>
<reference evidence="24" key="1">
    <citation type="journal article" date="2021" name="Open Biol.">
        <title>Shared evolutionary footprints suggest mitochondrial oxidative damage underlies multiple complex I losses in fungi.</title>
        <authorList>
            <person name="Schikora-Tamarit M.A."/>
            <person name="Marcet-Houben M."/>
            <person name="Nosek J."/>
            <person name="Gabaldon T."/>
        </authorList>
    </citation>
    <scope>NUCLEOTIDE SEQUENCE</scope>
    <source>
        <strain evidence="24">CBS6075</strain>
    </source>
</reference>
<dbReference type="PROSITE" id="PS51204">
    <property type="entry name" value="HSA"/>
    <property type="match status" value="1"/>
</dbReference>
<keyword evidence="6" id="KW-0378">Hydrolase</keyword>
<feature type="coiled-coil region" evidence="19">
    <location>
        <begin position="394"/>
        <end position="457"/>
    </location>
</feature>
<evidence type="ECO:0000256" key="12">
    <source>
        <dbReference type="ARBA" id="ARBA00023159"/>
    </source>
</evidence>
<feature type="compositionally biased region" description="Polar residues" evidence="20">
    <location>
        <begin position="1434"/>
        <end position="1451"/>
    </location>
</feature>
<evidence type="ECO:0000259" key="22">
    <source>
        <dbReference type="PROSITE" id="PS51194"/>
    </source>
</evidence>
<protein>
    <recommendedName>
        <fullName evidence="16">Helicase SWR1</fullName>
        <ecNumber evidence="4">3.6.4.12</ecNumber>
    </recommendedName>
    <alternativeName>
        <fullName evidence="18">Helicase swr1</fullName>
    </alternativeName>
</protein>
<dbReference type="InterPro" id="IPR027417">
    <property type="entry name" value="P-loop_NTPase"/>
</dbReference>
<keyword evidence="9" id="KW-0156">Chromatin regulator</keyword>
<dbReference type="EMBL" id="JAEUBE010000042">
    <property type="protein sequence ID" value="KAH3671859.1"/>
    <property type="molecule type" value="Genomic_DNA"/>
</dbReference>
<comment type="subunit">
    <text evidence="3">Component of the SWR1 chromatin-remodeling complex.</text>
</comment>
<feature type="domain" description="Helicase C-terminal" evidence="22">
    <location>
        <begin position="1210"/>
        <end position="1360"/>
    </location>
</feature>
<evidence type="ECO:0000313" key="24">
    <source>
        <dbReference type="EMBL" id="KAH3671859.1"/>
    </source>
</evidence>
<keyword evidence="11" id="KW-0238">DNA-binding</keyword>